<dbReference type="STRING" id="671072.PL921480274"/>
<evidence type="ECO:0000256" key="1">
    <source>
        <dbReference type="ARBA" id="ARBA00004496"/>
    </source>
</evidence>
<evidence type="ECO:0000256" key="8">
    <source>
        <dbReference type="ARBA" id="ARBA00022679"/>
    </source>
</evidence>
<dbReference type="EC" id="2.3.1.30" evidence="4"/>
<keyword evidence="9" id="KW-0677">Repeat</keyword>
<comment type="pathway">
    <text evidence="2">Amino-acid biosynthesis; L-cysteine biosynthesis; L-cysteine from L-serine: step 1/2.</text>
</comment>
<comment type="similarity">
    <text evidence="3">Belongs to the transferase hexapeptide repeat family.</text>
</comment>
<keyword evidence="6" id="KW-0963">Cytoplasm</keyword>
<dbReference type="InterPro" id="IPR011004">
    <property type="entry name" value="Trimer_LpxA-like_sf"/>
</dbReference>
<dbReference type="NCBIfam" id="NF041874">
    <property type="entry name" value="EPS_EpsC"/>
    <property type="match status" value="1"/>
</dbReference>
<dbReference type="CDD" id="cd03354">
    <property type="entry name" value="LbH_SAT"/>
    <property type="match status" value="1"/>
</dbReference>
<evidence type="ECO:0000256" key="2">
    <source>
        <dbReference type="ARBA" id="ARBA00004876"/>
    </source>
</evidence>
<accession>A0A1J1LW11</accession>
<dbReference type="FunFam" id="2.160.10.10:FF:000007">
    <property type="entry name" value="Serine acetyltransferase"/>
    <property type="match status" value="1"/>
</dbReference>
<dbReference type="InterPro" id="IPR053376">
    <property type="entry name" value="Serine_acetyltransferase"/>
</dbReference>
<reference evidence="15" key="1">
    <citation type="submission" date="2015-10" db="EMBL/GenBank/DDBJ databases">
        <authorList>
            <person name="Regsiter A."/>
            <person name="william w."/>
        </authorList>
    </citation>
    <scope>NUCLEOTIDE SEQUENCE [LARGE SCALE GENOMIC DNA]</scope>
</reference>
<proteinExistence type="inferred from homology"/>
<dbReference type="GO" id="GO:0006535">
    <property type="term" value="P:cysteine biosynthetic process from serine"/>
    <property type="evidence" value="ECO:0007669"/>
    <property type="project" value="InterPro"/>
</dbReference>
<dbReference type="PROSITE" id="PS00101">
    <property type="entry name" value="HEXAPEP_TRANSFERASES"/>
    <property type="match status" value="1"/>
</dbReference>
<feature type="region of interest" description="Disordered" evidence="13">
    <location>
        <begin position="1"/>
        <end position="24"/>
    </location>
</feature>
<dbReference type="GO" id="GO:0009001">
    <property type="term" value="F:serine O-acetyltransferase activity"/>
    <property type="evidence" value="ECO:0007669"/>
    <property type="project" value="UniProtKB-EC"/>
</dbReference>
<keyword evidence="7" id="KW-0028">Amino-acid biosynthesis</keyword>
<evidence type="ECO:0000256" key="12">
    <source>
        <dbReference type="ARBA" id="ARBA00049486"/>
    </source>
</evidence>
<evidence type="ECO:0000256" key="11">
    <source>
        <dbReference type="ARBA" id="ARBA00023315"/>
    </source>
</evidence>
<name>A0A1J1LW11_9CYAN</name>
<keyword evidence="10" id="KW-0198">Cysteine biosynthesis</keyword>
<dbReference type="InterPro" id="IPR005881">
    <property type="entry name" value="Ser_O-AcTrfase"/>
</dbReference>
<keyword evidence="15" id="KW-1185">Reference proteome</keyword>
<sequence length="273" mass="29948">MSNSSLLNTPQKTSAIPSQHSDSLPNKANAFQMFLEDLKTISKRDPAARNWLEILFCYPGLHAIWWHRIAHRLYRWGIPFLPRFLSHLSRWFTGIEIHPGAKIGKGVFIDHGMGVVIGETAIVGDYALIYQGATLGGTGKEKGKRHPTLGHHVMVGAGAKLLGNIYIGDQVRIGAGSVVLRDVPSHCTVVGVPGRITRNSKETDDLQLSDHLPDPEATVIRNLFERIKLLEQELASLKALTSVTEVPDSSQQDALANIQANEIIEEFLNGAGI</sequence>
<dbReference type="Gene3D" id="2.160.10.10">
    <property type="entry name" value="Hexapeptide repeat proteins"/>
    <property type="match status" value="1"/>
</dbReference>
<dbReference type="InterPro" id="IPR001451">
    <property type="entry name" value="Hexapep"/>
</dbReference>
<evidence type="ECO:0000256" key="6">
    <source>
        <dbReference type="ARBA" id="ARBA00022490"/>
    </source>
</evidence>
<evidence type="ECO:0000256" key="3">
    <source>
        <dbReference type="ARBA" id="ARBA00007274"/>
    </source>
</evidence>
<dbReference type="SUPFAM" id="SSF51161">
    <property type="entry name" value="Trimeric LpxA-like enzymes"/>
    <property type="match status" value="1"/>
</dbReference>
<keyword evidence="11 14" id="KW-0012">Acyltransferase</keyword>
<dbReference type="Proteomes" id="UP000184315">
    <property type="component" value="Unassembled WGS sequence"/>
</dbReference>
<evidence type="ECO:0000256" key="13">
    <source>
        <dbReference type="SAM" id="MobiDB-lite"/>
    </source>
</evidence>
<dbReference type="PANTHER" id="PTHR42811">
    <property type="entry name" value="SERINE ACETYLTRANSFERASE"/>
    <property type="match status" value="1"/>
</dbReference>
<dbReference type="GO" id="GO:0031470">
    <property type="term" value="C:carboxysome"/>
    <property type="evidence" value="ECO:0007669"/>
    <property type="project" value="UniProtKB-ARBA"/>
</dbReference>
<evidence type="ECO:0000256" key="10">
    <source>
        <dbReference type="ARBA" id="ARBA00023192"/>
    </source>
</evidence>
<evidence type="ECO:0000256" key="7">
    <source>
        <dbReference type="ARBA" id="ARBA00022605"/>
    </source>
</evidence>
<evidence type="ECO:0000256" key="5">
    <source>
        <dbReference type="ARBA" id="ARBA00018522"/>
    </source>
</evidence>
<dbReference type="NCBIfam" id="TIGR01172">
    <property type="entry name" value="cysE"/>
    <property type="match status" value="1"/>
</dbReference>
<keyword evidence="8 14" id="KW-0808">Transferase</keyword>
<evidence type="ECO:0000256" key="9">
    <source>
        <dbReference type="ARBA" id="ARBA00022737"/>
    </source>
</evidence>
<evidence type="ECO:0000313" key="15">
    <source>
        <dbReference type="Proteomes" id="UP000184315"/>
    </source>
</evidence>
<dbReference type="FunFam" id="1.10.3130.10:FF:000003">
    <property type="entry name" value="Serine acetyltransferase"/>
    <property type="match status" value="1"/>
</dbReference>
<comment type="subcellular location">
    <subcellularLocation>
        <location evidence="1">Cytoplasm</location>
    </subcellularLocation>
</comment>
<dbReference type="InterPro" id="IPR018357">
    <property type="entry name" value="Hexapep_transf_CS"/>
</dbReference>
<evidence type="ECO:0000313" key="14">
    <source>
        <dbReference type="EMBL" id="CUR36164.1"/>
    </source>
</evidence>
<dbReference type="GO" id="GO:0043886">
    <property type="term" value="F:structural constituent of carboxysome shell"/>
    <property type="evidence" value="ECO:0007669"/>
    <property type="project" value="UniProtKB-ARBA"/>
</dbReference>
<dbReference type="Pfam" id="PF00132">
    <property type="entry name" value="Hexapep"/>
    <property type="match status" value="1"/>
</dbReference>
<evidence type="ECO:0000256" key="4">
    <source>
        <dbReference type="ARBA" id="ARBA00013266"/>
    </source>
</evidence>
<dbReference type="EMBL" id="CZDF01000188">
    <property type="protein sequence ID" value="CUR36164.1"/>
    <property type="molecule type" value="Genomic_DNA"/>
</dbReference>
<dbReference type="AlphaFoldDB" id="A0A1J1LW11"/>
<organism evidence="14 15">
    <name type="scientific">Planktothrix tepida PCC 9214</name>
    <dbReference type="NCBI Taxonomy" id="671072"/>
    <lineage>
        <taxon>Bacteria</taxon>
        <taxon>Bacillati</taxon>
        <taxon>Cyanobacteriota</taxon>
        <taxon>Cyanophyceae</taxon>
        <taxon>Oscillatoriophycideae</taxon>
        <taxon>Oscillatoriales</taxon>
        <taxon>Microcoleaceae</taxon>
        <taxon>Planktothrix</taxon>
    </lineage>
</organism>
<protein>
    <recommendedName>
        <fullName evidence="5">Serine acetyltransferase</fullName>
        <ecNumber evidence="4">2.3.1.30</ecNumber>
    </recommendedName>
</protein>
<dbReference type="GO" id="GO:0005737">
    <property type="term" value="C:cytoplasm"/>
    <property type="evidence" value="ECO:0007669"/>
    <property type="project" value="UniProtKB-SubCell"/>
</dbReference>
<gene>
    <name evidence="14" type="primary">cysE</name>
    <name evidence="14" type="ORF">PL921480274</name>
</gene>
<dbReference type="Gene3D" id="1.10.3130.10">
    <property type="entry name" value="serine acetyltransferase, domain 1"/>
    <property type="match status" value="1"/>
</dbReference>
<comment type="catalytic activity">
    <reaction evidence="12">
        <text>L-serine + acetyl-CoA = O-acetyl-L-serine + CoA</text>
        <dbReference type="Rhea" id="RHEA:24560"/>
        <dbReference type="ChEBI" id="CHEBI:33384"/>
        <dbReference type="ChEBI" id="CHEBI:57287"/>
        <dbReference type="ChEBI" id="CHEBI:57288"/>
        <dbReference type="ChEBI" id="CHEBI:58340"/>
        <dbReference type="EC" id="2.3.1.30"/>
    </reaction>
</comment>
<dbReference type="InterPro" id="IPR042122">
    <property type="entry name" value="Ser_AcTrfase_N_sf"/>
</dbReference>
<dbReference type="InterPro" id="IPR045304">
    <property type="entry name" value="LbH_SAT"/>
</dbReference>